<dbReference type="Gene3D" id="3.30.70.100">
    <property type="match status" value="1"/>
</dbReference>
<organism evidence="2 3">
    <name type="scientific">Chlorobium ferrooxidans DSM 13031</name>
    <dbReference type="NCBI Taxonomy" id="377431"/>
    <lineage>
        <taxon>Bacteria</taxon>
        <taxon>Pseudomonadati</taxon>
        <taxon>Chlorobiota</taxon>
        <taxon>Chlorobiia</taxon>
        <taxon>Chlorobiales</taxon>
        <taxon>Chlorobiaceae</taxon>
        <taxon>Chlorobium/Pelodictyon group</taxon>
        <taxon>Chlorobium</taxon>
    </lineage>
</organism>
<reference evidence="2 3" key="1">
    <citation type="submission" date="2006-07" db="EMBL/GenBank/DDBJ databases">
        <title>Annotation of the draft genome assembly of Chlorobium ferroxidans DSM 13031.</title>
        <authorList>
            <consortium name="US DOE Joint Genome Institute (JGI-ORNL)"/>
            <person name="Larimer F."/>
            <person name="Land M."/>
            <person name="Hauser L."/>
        </authorList>
    </citation>
    <scope>NUCLEOTIDE SEQUENCE [LARGE SCALE GENOMIC DNA]</scope>
    <source>
        <strain evidence="2 3">DSM 13031</strain>
    </source>
</reference>
<proteinExistence type="predicted"/>
<dbReference type="AlphaFoldDB" id="Q0YUD7"/>
<dbReference type="CDD" id="cd00371">
    <property type="entry name" value="HMA"/>
    <property type="match status" value="1"/>
</dbReference>
<dbReference type="RefSeq" id="WP_006365423.1">
    <property type="nucleotide sequence ID" value="NZ_AASE01000001.1"/>
</dbReference>
<dbReference type="SUPFAM" id="SSF55008">
    <property type="entry name" value="HMA, heavy metal-associated domain"/>
    <property type="match status" value="1"/>
</dbReference>
<accession>Q0YUD7</accession>
<feature type="domain" description="HMA" evidence="1">
    <location>
        <begin position="1"/>
        <end position="67"/>
    </location>
</feature>
<gene>
    <name evidence="2" type="ORF">CferDRAFT_2154</name>
</gene>
<evidence type="ECO:0000313" key="2">
    <source>
        <dbReference type="EMBL" id="EAT60147.1"/>
    </source>
</evidence>
<keyword evidence="3" id="KW-1185">Reference proteome</keyword>
<dbReference type="PROSITE" id="PS50846">
    <property type="entry name" value="HMA_2"/>
    <property type="match status" value="1"/>
</dbReference>
<dbReference type="InterPro" id="IPR006121">
    <property type="entry name" value="HMA_dom"/>
</dbReference>
<dbReference type="InterPro" id="IPR036163">
    <property type="entry name" value="HMA_dom_sf"/>
</dbReference>
<evidence type="ECO:0000259" key="1">
    <source>
        <dbReference type="PROSITE" id="PS50846"/>
    </source>
</evidence>
<protein>
    <submittedName>
        <fullName evidence="2">Heavy metal transport/detoxification protein</fullName>
    </submittedName>
</protein>
<dbReference type="GO" id="GO:0046872">
    <property type="term" value="F:metal ion binding"/>
    <property type="evidence" value="ECO:0007669"/>
    <property type="project" value="InterPro"/>
</dbReference>
<sequence>MKHDLEVSGMSCSGCEMLIKEALEELDGVLEAEASHTTGRVTVECDPLKVTLAAITETIRAEGFTVKA</sequence>
<name>Q0YUD7_9CHLB</name>
<dbReference type="EMBL" id="AASE01000001">
    <property type="protein sequence ID" value="EAT60147.1"/>
    <property type="molecule type" value="Genomic_DNA"/>
</dbReference>
<comment type="caution">
    <text evidence="2">The sequence shown here is derived from an EMBL/GenBank/DDBJ whole genome shotgun (WGS) entry which is preliminary data.</text>
</comment>
<dbReference type="OrthoDB" id="9813965at2"/>
<evidence type="ECO:0000313" key="3">
    <source>
        <dbReference type="Proteomes" id="UP000004162"/>
    </source>
</evidence>
<dbReference type="Proteomes" id="UP000004162">
    <property type="component" value="Unassembled WGS sequence"/>
</dbReference>
<dbReference type="Pfam" id="PF00403">
    <property type="entry name" value="HMA"/>
    <property type="match status" value="1"/>
</dbReference>
<reference evidence="2 3" key="2">
    <citation type="submission" date="2006-07" db="EMBL/GenBank/DDBJ databases">
        <title>Sequencing of the draft genome and assembly of Chlorobium ferroxidans DSM 13031.</title>
        <authorList>
            <consortium name="US DOE Joint Genome Institute (JGI-PGF)"/>
            <person name="Copeland A."/>
            <person name="Lucas S."/>
            <person name="Lapidus A."/>
            <person name="Barry K."/>
            <person name="Glavina del Rio T."/>
            <person name="Dalin E."/>
            <person name="Tice H."/>
            <person name="Bruce D."/>
            <person name="Pitluck S."/>
            <person name="Richardson P."/>
        </authorList>
    </citation>
    <scope>NUCLEOTIDE SEQUENCE [LARGE SCALE GENOMIC DNA]</scope>
    <source>
        <strain evidence="2 3">DSM 13031</strain>
    </source>
</reference>